<feature type="region of interest" description="Disordered" evidence="1">
    <location>
        <begin position="79"/>
        <end position="107"/>
    </location>
</feature>
<protein>
    <submittedName>
        <fullName evidence="3">Uncharacterized protein</fullName>
    </submittedName>
</protein>
<dbReference type="EMBL" id="JACHNC010000001">
    <property type="protein sequence ID" value="MBB4748963.1"/>
    <property type="molecule type" value="Genomic_DNA"/>
</dbReference>
<evidence type="ECO:0000313" key="3">
    <source>
        <dbReference type="EMBL" id="MBB4748963.1"/>
    </source>
</evidence>
<dbReference type="AlphaFoldDB" id="A0A7W7HEB2"/>
<dbReference type="RefSeq" id="WP_229806853.1">
    <property type="nucleotide sequence ID" value="NZ_BOMP01000001.1"/>
</dbReference>
<dbReference type="Proteomes" id="UP000590511">
    <property type="component" value="Unassembled WGS sequence"/>
</dbReference>
<evidence type="ECO:0000256" key="1">
    <source>
        <dbReference type="SAM" id="MobiDB-lite"/>
    </source>
</evidence>
<accession>A0A7W7HEB2</accession>
<reference evidence="3 4" key="1">
    <citation type="submission" date="2020-08" db="EMBL/GenBank/DDBJ databases">
        <title>Sequencing the genomes of 1000 actinobacteria strains.</title>
        <authorList>
            <person name="Klenk H.-P."/>
        </authorList>
    </citation>
    <scope>NUCLEOTIDE SEQUENCE [LARGE SCALE GENOMIC DNA]</scope>
    <source>
        <strain evidence="3 4">DSM 43150</strain>
    </source>
</reference>
<keyword evidence="2" id="KW-1133">Transmembrane helix</keyword>
<evidence type="ECO:0000256" key="2">
    <source>
        <dbReference type="SAM" id="Phobius"/>
    </source>
</evidence>
<name>A0A7W7HEB2_9ACTN</name>
<keyword evidence="2" id="KW-0812">Transmembrane</keyword>
<organism evidence="3 4">
    <name type="scientific">Actinoplanes lobatus</name>
    <dbReference type="NCBI Taxonomy" id="113568"/>
    <lineage>
        <taxon>Bacteria</taxon>
        <taxon>Bacillati</taxon>
        <taxon>Actinomycetota</taxon>
        <taxon>Actinomycetes</taxon>
        <taxon>Micromonosporales</taxon>
        <taxon>Micromonosporaceae</taxon>
        <taxon>Actinoplanes</taxon>
    </lineage>
</organism>
<proteinExistence type="predicted"/>
<comment type="caution">
    <text evidence="3">The sequence shown here is derived from an EMBL/GenBank/DDBJ whole genome shotgun (WGS) entry which is preliminary data.</text>
</comment>
<evidence type="ECO:0000313" key="4">
    <source>
        <dbReference type="Proteomes" id="UP000590511"/>
    </source>
</evidence>
<gene>
    <name evidence="3" type="ORF">BJ964_003124</name>
</gene>
<keyword evidence="2" id="KW-0472">Membrane</keyword>
<feature type="transmembrane region" description="Helical" evidence="2">
    <location>
        <begin position="20"/>
        <end position="44"/>
    </location>
</feature>
<sequence length="107" mass="11282">MIDVRNTQDHPAPGGVQLSVISTVLVFVIIPVVIIGTIATLVFAGSDRSKPDRRYRPGRPYDFPAMWFTAKPQQVAPASAGHSGLVIEDSSGAPVRPGPTGGASDSW</sequence>